<protein>
    <submittedName>
        <fullName evidence="2">Uncharacterized protein</fullName>
    </submittedName>
</protein>
<feature type="transmembrane region" description="Helical" evidence="1">
    <location>
        <begin position="26"/>
        <end position="45"/>
    </location>
</feature>
<dbReference type="RefSeq" id="WP_138246028.1">
    <property type="nucleotide sequence ID" value="NZ_CP040330.1"/>
</dbReference>
<proteinExistence type="predicted"/>
<keyword evidence="1" id="KW-0472">Membrane</keyword>
<dbReference type="OrthoDB" id="188356at2157"/>
<dbReference type="Proteomes" id="UP000302218">
    <property type="component" value="Chromosome"/>
</dbReference>
<dbReference type="KEGG" id="nvr:FEJ81_14890"/>
<dbReference type="AlphaFoldDB" id="A0A4P8WKF6"/>
<keyword evidence="1" id="KW-0812">Transmembrane</keyword>
<keyword evidence="1" id="KW-1133">Transmembrane helix</keyword>
<organism evidence="2 3">
    <name type="scientific">Natrinema versiforme</name>
    <dbReference type="NCBI Taxonomy" id="88724"/>
    <lineage>
        <taxon>Archaea</taxon>
        <taxon>Methanobacteriati</taxon>
        <taxon>Methanobacteriota</taxon>
        <taxon>Stenosarchaea group</taxon>
        <taxon>Halobacteria</taxon>
        <taxon>Halobacteriales</taxon>
        <taxon>Natrialbaceae</taxon>
        <taxon>Natrinema</taxon>
    </lineage>
</organism>
<accession>A0A4P8WKF6</accession>
<evidence type="ECO:0000313" key="3">
    <source>
        <dbReference type="Proteomes" id="UP000302218"/>
    </source>
</evidence>
<evidence type="ECO:0000313" key="2">
    <source>
        <dbReference type="EMBL" id="QCS43572.1"/>
    </source>
</evidence>
<evidence type="ECO:0000256" key="1">
    <source>
        <dbReference type="SAM" id="Phobius"/>
    </source>
</evidence>
<sequence length="69" mass="7327">MLDDLLLLPFEAAVEWAVGRTEDQTVIQQLCLFFGIVFALLAVVLAVVSGPLYGLAAGIIAVALLYYGA</sequence>
<gene>
    <name evidence="2" type="ORF">FEJ81_14890</name>
</gene>
<feature type="transmembrane region" description="Helical" evidence="1">
    <location>
        <begin position="52"/>
        <end position="68"/>
    </location>
</feature>
<reference evidence="3" key="1">
    <citation type="submission" date="2019-05" db="EMBL/GenBank/DDBJ databases">
        <title>Genome sequence and methylation pattern of the halophilic Archaeon Natrinema versiforme BOL5-4.</title>
        <authorList>
            <person name="DasSarma P."/>
            <person name="Anton B.P."/>
            <person name="DasSarma S.L."/>
            <person name="Martinez F.L."/>
            <person name="Guzman D."/>
            <person name="Roberts R.J."/>
            <person name="DasSarma S."/>
        </authorList>
    </citation>
    <scope>NUCLEOTIDE SEQUENCE [LARGE SCALE GENOMIC DNA]</scope>
    <source>
        <strain evidence="3">BOL5-4</strain>
    </source>
</reference>
<name>A0A4P8WKF6_9EURY</name>
<dbReference type="EMBL" id="CP040330">
    <property type="protein sequence ID" value="QCS43572.1"/>
    <property type="molecule type" value="Genomic_DNA"/>
</dbReference>
<dbReference type="GeneID" id="40266585"/>